<gene>
    <name evidence="2" type="ORF">CBER1_11240</name>
</gene>
<evidence type="ECO:0000313" key="2">
    <source>
        <dbReference type="EMBL" id="PPJ58988.1"/>
    </source>
</evidence>
<comment type="caution">
    <text evidence="2">The sequence shown here is derived from an EMBL/GenBank/DDBJ whole genome shotgun (WGS) entry which is preliminary data.</text>
</comment>
<keyword evidence="3" id="KW-1185">Reference proteome</keyword>
<reference evidence="3" key="1">
    <citation type="journal article" date="2017" name="bioRxiv">
        <title>Conservation of a gene cluster reveals novel cercosporin biosynthetic mechanisms and extends production to the genus Colletotrichum.</title>
        <authorList>
            <person name="de Jonge R."/>
            <person name="Ebert M.K."/>
            <person name="Huitt-Roehl C.R."/>
            <person name="Pal P."/>
            <person name="Suttle J.C."/>
            <person name="Spanner R.E."/>
            <person name="Neubauer J.D."/>
            <person name="Jurick W.M.II."/>
            <person name="Stott K.A."/>
            <person name="Secor G.A."/>
            <person name="Thomma B.P.H.J."/>
            <person name="Van de Peer Y."/>
            <person name="Townsend C.A."/>
            <person name="Bolton M.D."/>
        </authorList>
    </citation>
    <scope>NUCLEOTIDE SEQUENCE [LARGE SCALE GENOMIC DNA]</scope>
    <source>
        <strain evidence="3">CBS538.71</strain>
    </source>
</reference>
<proteinExistence type="predicted"/>
<protein>
    <recommendedName>
        <fullName evidence="4">Transmembrane protein</fullName>
    </recommendedName>
</protein>
<evidence type="ECO:0000313" key="3">
    <source>
        <dbReference type="Proteomes" id="UP000237631"/>
    </source>
</evidence>
<dbReference type="AlphaFoldDB" id="A0A2S6CGY9"/>
<evidence type="ECO:0000256" key="1">
    <source>
        <dbReference type="SAM" id="Phobius"/>
    </source>
</evidence>
<keyword evidence="1" id="KW-0472">Membrane</keyword>
<feature type="transmembrane region" description="Helical" evidence="1">
    <location>
        <begin position="81"/>
        <end position="105"/>
    </location>
</feature>
<keyword evidence="1" id="KW-0812">Transmembrane</keyword>
<organism evidence="2 3">
    <name type="scientific">Cercospora berteroae</name>
    <dbReference type="NCBI Taxonomy" id="357750"/>
    <lineage>
        <taxon>Eukaryota</taxon>
        <taxon>Fungi</taxon>
        <taxon>Dikarya</taxon>
        <taxon>Ascomycota</taxon>
        <taxon>Pezizomycotina</taxon>
        <taxon>Dothideomycetes</taxon>
        <taxon>Dothideomycetidae</taxon>
        <taxon>Mycosphaerellales</taxon>
        <taxon>Mycosphaerellaceae</taxon>
        <taxon>Cercospora</taxon>
    </lineage>
</organism>
<name>A0A2S6CGY9_9PEZI</name>
<dbReference type="Proteomes" id="UP000237631">
    <property type="component" value="Unassembled WGS sequence"/>
</dbReference>
<evidence type="ECO:0008006" key="4">
    <source>
        <dbReference type="Google" id="ProtNLM"/>
    </source>
</evidence>
<dbReference type="EMBL" id="PNEN01000433">
    <property type="protein sequence ID" value="PPJ58988.1"/>
    <property type="molecule type" value="Genomic_DNA"/>
</dbReference>
<feature type="transmembrane region" description="Helical" evidence="1">
    <location>
        <begin position="117"/>
        <end position="140"/>
    </location>
</feature>
<feature type="transmembrane region" description="Helical" evidence="1">
    <location>
        <begin position="147"/>
        <end position="169"/>
    </location>
</feature>
<keyword evidence="1" id="KW-1133">Transmembrane helix</keyword>
<feature type="transmembrane region" description="Helical" evidence="1">
    <location>
        <begin position="9"/>
        <end position="28"/>
    </location>
</feature>
<sequence length="253" mass="28093">MMTNAQRPTILIVCSLSCWSPCVVTYLWLELRPKKETGTETETKTKGIPAICVLQTLLFALVLAQGLLLRDTNGTRYVQSASIITTFTAVTLRYLIAVIHNGFMLASIEKSPLERPAYAAAGFSSVILSTVSAEIYVYAFEANRPTILLVGLGLLCATEGLLLLVPVVWNRSSHSLAYREGPKRTISRILALDSCDYDFNRILHQPFPLASHKKDMETDAQELSRRGYQQRYQNNQNEGWTALGTMASRGITS</sequence>
<accession>A0A2S6CGY9</accession>
<feature type="transmembrane region" description="Helical" evidence="1">
    <location>
        <begin position="48"/>
        <end position="69"/>
    </location>
</feature>